<keyword evidence="2" id="KW-0813">Transport</keyword>
<keyword evidence="3" id="KW-1003">Cell membrane</keyword>
<evidence type="ECO:0000256" key="4">
    <source>
        <dbReference type="ARBA" id="ARBA00022692"/>
    </source>
</evidence>
<evidence type="ECO:0000256" key="1">
    <source>
        <dbReference type="ARBA" id="ARBA00004651"/>
    </source>
</evidence>
<feature type="transmembrane region" description="Helical" evidence="8">
    <location>
        <begin position="112"/>
        <end position="131"/>
    </location>
</feature>
<reference evidence="9" key="1">
    <citation type="submission" date="2014-03" db="EMBL/GenBank/DDBJ databases">
        <title>A sequence of cellulolytic fosmid clone of goat rumen metagenome.</title>
        <authorList>
            <person name="Lee K.-T."/>
            <person name="Kim J.-Y."/>
            <person name="Kim Y.-J."/>
            <person name="Ahn J.-H."/>
            <person name="Park M.-N."/>
            <person name="Kim J.-H."/>
            <person name="Kim T.-H."/>
        </authorList>
    </citation>
    <scope>NUCLEOTIDE SEQUENCE</scope>
</reference>
<dbReference type="PANTHER" id="PTHR43227:SF3">
    <property type="entry name" value="BINDING-PROTEIN-DEPENDENT TRANSPORT SYSTEMS INNER MEMBRANE COMPONENT"/>
    <property type="match status" value="1"/>
</dbReference>
<dbReference type="InterPro" id="IPR035906">
    <property type="entry name" value="MetI-like_sf"/>
</dbReference>
<dbReference type="SUPFAM" id="SSF161098">
    <property type="entry name" value="MetI-like"/>
    <property type="match status" value="1"/>
</dbReference>
<dbReference type="GO" id="GO:0005886">
    <property type="term" value="C:plasma membrane"/>
    <property type="evidence" value="ECO:0007669"/>
    <property type="project" value="UniProtKB-SubCell"/>
</dbReference>
<organism evidence="9">
    <name type="scientific">uncultured bacterium Ad_010_C07</name>
    <dbReference type="NCBI Taxonomy" id="1489291"/>
    <lineage>
        <taxon>Bacteria</taxon>
        <taxon>environmental samples</taxon>
    </lineage>
</organism>
<dbReference type="EMBL" id="KJ631377">
    <property type="protein sequence ID" value="AIF25905.1"/>
    <property type="molecule type" value="Genomic_DNA"/>
</dbReference>
<dbReference type="Gene3D" id="1.10.3720.10">
    <property type="entry name" value="MetI-like"/>
    <property type="match status" value="1"/>
</dbReference>
<evidence type="ECO:0000256" key="5">
    <source>
        <dbReference type="ARBA" id="ARBA00022989"/>
    </source>
</evidence>
<dbReference type="CDD" id="cd06261">
    <property type="entry name" value="TM_PBP2"/>
    <property type="match status" value="1"/>
</dbReference>
<dbReference type="InterPro" id="IPR050809">
    <property type="entry name" value="UgpAE/MalFG_permease"/>
</dbReference>
<evidence type="ECO:0000256" key="3">
    <source>
        <dbReference type="ARBA" id="ARBA00022475"/>
    </source>
</evidence>
<keyword evidence="6 8" id="KW-0472">Membrane</keyword>
<protein>
    <submittedName>
        <fullName evidence="9">Putative sugar ABC transporter permease</fullName>
    </submittedName>
</protein>
<accession>A0A0B4N048</accession>
<evidence type="ECO:0000313" key="9">
    <source>
        <dbReference type="EMBL" id="AIF25905.1"/>
    </source>
</evidence>
<evidence type="ECO:0000256" key="8">
    <source>
        <dbReference type="SAM" id="Phobius"/>
    </source>
</evidence>
<keyword evidence="4 8" id="KW-0812">Transmembrane</keyword>
<dbReference type="AlphaFoldDB" id="A0A0B4N048"/>
<feature type="compositionally biased region" description="Polar residues" evidence="7">
    <location>
        <begin position="268"/>
        <end position="288"/>
    </location>
</feature>
<evidence type="ECO:0000256" key="6">
    <source>
        <dbReference type="ARBA" id="ARBA00023136"/>
    </source>
</evidence>
<keyword evidence="5 8" id="KW-1133">Transmembrane helix</keyword>
<comment type="subcellular location">
    <subcellularLocation>
        <location evidence="1">Cell membrane</location>
        <topology evidence="1">Multi-pass membrane protein</topology>
    </subcellularLocation>
</comment>
<evidence type="ECO:0000256" key="7">
    <source>
        <dbReference type="SAM" id="MobiDB-lite"/>
    </source>
</evidence>
<dbReference type="InterPro" id="IPR000515">
    <property type="entry name" value="MetI-like"/>
</dbReference>
<dbReference type="PANTHER" id="PTHR43227">
    <property type="entry name" value="BLL4140 PROTEIN"/>
    <property type="match status" value="1"/>
</dbReference>
<dbReference type="GO" id="GO:0055085">
    <property type="term" value="P:transmembrane transport"/>
    <property type="evidence" value="ECO:0007669"/>
    <property type="project" value="InterPro"/>
</dbReference>
<evidence type="ECO:0000256" key="2">
    <source>
        <dbReference type="ARBA" id="ARBA00022448"/>
    </source>
</evidence>
<feature type="transmembrane region" description="Helical" evidence="8">
    <location>
        <begin position="20"/>
        <end position="39"/>
    </location>
</feature>
<name>A0A0B4N048_9BACT</name>
<feature type="transmembrane region" description="Helical" evidence="8">
    <location>
        <begin position="85"/>
        <end position="105"/>
    </location>
</feature>
<sequence length="288" mass="31605">MTQHGKKPMTIRTRRAITGYLFILPFILGFLVFMVRPLLNSFYMSFCDVNPNGLTMEWSGMANYKYALFADPEYNRLLTEEISRMVINTLATLVLSFVVAVILNGKFKGRTLARAIFFLPVIFSAGVLLGLDSNMLGIEAQNTLMSGISDAVNESGGVNLTESLQAMLRASGIGTRAFQVVFDIIDSVYDIVIASGIQIIVFLSGMQNIPASLYEAAHVEGCSGWESFWKITFPWCPRCCWSTPSTPSSTSSPNPTTGLWRRSARSCMPTTSSAWPPQCRGSISASPS</sequence>
<feature type="region of interest" description="Disordered" evidence="7">
    <location>
        <begin position="267"/>
        <end position="288"/>
    </location>
</feature>
<proteinExistence type="predicted"/>